<comment type="caution">
    <text evidence="1">The sequence shown here is derived from an EMBL/GenBank/DDBJ whole genome shotgun (WGS) entry which is preliminary data.</text>
</comment>
<gene>
    <name evidence="1" type="ORF">NS226_13770</name>
</gene>
<dbReference type="Pfam" id="PF05489">
    <property type="entry name" value="Phage_tail_X"/>
    <property type="match status" value="1"/>
</dbReference>
<dbReference type="EMBL" id="LDPZ01000026">
    <property type="protein sequence ID" value="KTQ94994.1"/>
    <property type="molecule type" value="Genomic_DNA"/>
</dbReference>
<evidence type="ECO:0008006" key="3">
    <source>
        <dbReference type="Google" id="ProtNLM"/>
    </source>
</evidence>
<proteinExistence type="predicted"/>
<accession>A0A175R8N6</accession>
<dbReference type="Proteomes" id="UP000078272">
    <property type="component" value="Unassembled WGS sequence"/>
</dbReference>
<organism evidence="1 2">
    <name type="scientific">Aureimonas ureilytica</name>
    <dbReference type="NCBI Taxonomy" id="401562"/>
    <lineage>
        <taxon>Bacteria</taxon>
        <taxon>Pseudomonadati</taxon>
        <taxon>Pseudomonadota</taxon>
        <taxon>Alphaproteobacteria</taxon>
        <taxon>Hyphomicrobiales</taxon>
        <taxon>Aurantimonadaceae</taxon>
        <taxon>Aureimonas</taxon>
    </lineage>
</organism>
<sequence length="73" mass="7810">MPTRLTTTGRPMVLDEILAAEFGADLARQLLTPTLDLNPGLAALGPYIPPGTHILLPDRPTTTATRRVVSLYG</sequence>
<protein>
    <recommendedName>
        <fullName evidence="3">Phage tail protein</fullName>
    </recommendedName>
</protein>
<dbReference type="OrthoDB" id="8759063at2"/>
<dbReference type="RefSeq" id="WP_082675588.1">
    <property type="nucleotide sequence ID" value="NZ_LDPZ01000026.1"/>
</dbReference>
<dbReference type="InterPro" id="IPR008861">
    <property type="entry name" value="GpX-like"/>
</dbReference>
<dbReference type="PATRIC" id="fig|401562.3.peg.2353"/>
<evidence type="ECO:0000313" key="1">
    <source>
        <dbReference type="EMBL" id="KTQ94994.1"/>
    </source>
</evidence>
<dbReference type="AlphaFoldDB" id="A0A175R8N6"/>
<name>A0A175R8N6_9HYPH</name>
<evidence type="ECO:0000313" key="2">
    <source>
        <dbReference type="Proteomes" id="UP000078272"/>
    </source>
</evidence>
<reference evidence="1 2" key="1">
    <citation type="journal article" date="2016" name="Front. Microbiol.">
        <title>Genomic Resource of Rice Seed Associated Bacteria.</title>
        <authorList>
            <person name="Midha S."/>
            <person name="Bansal K."/>
            <person name="Sharma S."/>
            <person name="Kumar N."/>
            <person name="Patil P.P."/>
            <person name="Chaudhry V."/>
            <person name="Patil P.B."/>
        </authorList>
    </citation>
    <scope>NUCLEOTIDE SEQUENCE [LARGE SCALE GENOMIC DNA]</scope>
    <source>
        <strain evidence="1 2">NS226</strain>
    </source>
</reference>